<reference evidence="2 3" key="1">
    <citation type="journal article" date="2010" name="Cell">
        <title>The genome of Naegleria gruberi illuminates early eukaryotic versatility.</title>
        <authorList>
            <person name="Fritz-Laylin L.K."/>
            <person name="Prochnik S.E."/>
            <person name="Ginger M.L."/>
            <person name="Dacks J.B."/>
            <person name="Carpenter M.L."/>
            <person name="Field M.C."/>
            <person name="Kuo A."/>
            <person name="Paredez A."/>
            <person name="Chapman J."/>
            <person name="Pham J."/>
            <person name="Shu S."/>
            <person name="Neupane R."/>
            <person name="Cipriano M."/>
            <person name="Mancuso J."/>
            <person name="Tu H."/>
            <person name="Salamov A."/>
            <person name="Lindquist E."/>
            <person name="Shapiro H."/>
            <person name="Lucas S."/>
            <person name="Grigoriev I.V."/>
            <person name="Cande W.Z."/>
            <person name="Fulton C."/>
            <person name="Rokhsar D.S."/>
            <person name="Dawson S.C."/>
        </authorList>
    </citation>
    <scope>NUCLEOTIDE SEQUENCE [LARGE SCALE GENOMIC DNA]</scope>
    <source>
        <strain evidence="2 3">NEG-M</strain>
    </source>
</reference>
<keyword evidence="1" id="KW-1133">Transmembrane helix</keyword>
<accession>D2VMJ3</accession>
<gene>
    <name evidence="2" type="ORF">NAEGRDRAFT_70156</name>
</gene>
<keyword evidence="1" id="KW-0472">Membrane</keyword>
<feature type="transmembrane region" description="Helical" evidence="1">
    <location>
        <begin position="93"/>
        <end position="114"/>
    </location>
</feature>
<proteinExistence type="predicted"/>
<dbReference type="EMBL" id="GG738882">
    <property type="protein sequence ID" value="EFC41997.1"/>
    <property type="molecule type" value="Genomic_DNA"/>
</dbReference>
<organism evidence="3">
    <name type="scientific">Naegleria gruberi</name>
    <name type="common">Amoeba</name>
    <dbReference type="NCBI Taxonomy" id="5762"/>
    <lineage>
        <taxon>Eukaryota</taxon>
        <taxon>Discoba</taxon>
        <taxon>Heterolobosea</taxon>
        <taxon>Tetramitia</taxon>
        <taxon>Eutetramitia</taxon>
        <taxon>Vahlkampfiidae</taxon>
        <taxon>Naegleria</taxon>
    </lineage>
</organism>
<dbReference type="GeneID" id="8862616"/>
<dbReference type="RefSeq" id="XP_002674741.1">
    <property type="nucleotide sequence ID" value="XM_002674695.1"/>
</dbReference>
<dbReference type="VEuPathDB" id="AmoebaDB:NAEGRDRAFT_70156"/>
<dbReference type="KEGG" id="ngr:NAEGRDRAFT_70156"/>
<keyword evidence="3" id="KW-1185">Reference proteome</keyword>
<feature type="transmembrane region" description="Helical" evidence="1">
    <location>
        <begin position="64"/>
        <end position="87"/>
    </location>
</feature>
<sequence length="240" mass="28160">MQQHNSYQTVCIPIDICTNQFCSEFVLPLVNRVDPNQFRSTIDNCSSILQKHIPRISRDSHKMLVFLTALSGVFLLLAFIALVIVFVIPHEYFWLPVIPMPFFMIIPMVVCFVSSKRNDSNVRMINFECKMELERFLRSENDSYYLQCGVQWILRYDMFSDEENAENAYNHLGKIPYLELLIMDRPMVHKNPQNDGSKLVQQDFGQPIAVYNVEQEPNGVIYQQQEMNSYEKENDQEQLL</sequence>
<evidence type="ECO:0000313" key="3">
    <source>
        <dbReference type="Proteomes" id="UP000006671"/>
    </source>
</evidence>
<dbReference type="AlphaFoldDB" id="D2VMJ3"/>
<name>D2VMJ3_NAEGR</name>
<dbReference type="InParanoid" id="D2VMJ3"/>
<protein>
    <submittedName>
        <fullName evidence="2">Predicted protein</fullName>
    </submittedName>
</protein>
<dbReference type="Proteomes" id="UP000006671">
    <property type="component" value="Unassembled WGS sequence"/>
</dbReference>
<keyword evidence="1" id="KW-0812">Transmembrane</keyword>
<evidence type="ECO:0000313" key="2">
    <source>
        <dbReference type="EMBL" id="EFC41997.1"/>
    </source>
</evidence>
<evidence type="ECO:0000256" key="1">
    <source>
        <dbReference type="SAM" id="Phobius"/>
    </source>
</evidence>